<comment type="caution">
    <text evidence="2">The sequence shown here is derived from an EMBL/GenBank/DDBJ whole genome shotgun (WGS) entry which is preliminary data.</text>
</comment>
<keyword evidence="3" id="KW-1185">Reference proteome</keyword>
<protein>
    <recommendedName>
        <fullName evidence="1">Copper-binding protein MbnP-like domain-containing protein</fullName>
    </recommendedName>
</protein>
<dbReference type="Proteomes" id="UP001172083">
    <property type="component" value="Unassembled WGS sequence"/>
</dbReference>
<dbReference type="RefSeq" id="WP_346758486.1">
    <property type="nucleotide sequence ID" value="NZ_JAUJEB010000002.1"/>
</dbReference>
<gene>
    <name evidence="2" type="ORF">QQ020_13850</name>
</gene>
<reference evidence="2" key="1">
    <citation type="submission" date="2023-06" db="EMBL/GenBank/DDBJ databases">
        <title>Genomic of Agaribacillus aureum.</title>
        <authorList>
            <person name="Wang G."/>
        </authorList>
    </citation>
    <scope>NUCLEOTIDE SEQUENCE</scope>
    <source>
        <strain evidence="2">BMA12</strain>
    </source>
</reference>
<name>A0ABT8L7W2_9BACT</name>
<evidence type="ECO:0000313" key="2">
    <source>
        <dbReference type="EMBL" id="MDN5213146.1"/>
    </source>
</evidence>
<organism evidence="2 3">
    <name type="scientific">Agaribacillus aureus</name>
    <dbReference type="NCBI Taxonomy" id="3051825"/>
    <lineage>
        <taxon>Bacteria</taxon>
        <taxon>Pseudomonadati</taxon>
        <taxon>Bacteroidota</taxon>
        <taxon>Cytophagia</taxon>
        <taxon>Cytophagales</taxon>
        <taxon>Splendidivirgaceae</taxon>
        <taxon>Agaribacillus</taxon>
    </lineage>
</organism>
<feature type="domain" description="Copper-binding protein MbnP-like" evidence="1">
    <location>
        <begin position="32"/>
        <end position="254"/>
    </location>
</feature>
<dbReference type="Pfam" id="PF20243">
    <property type="entry name" value="MbnP"/>
    <property type="match status" value="1"/>
</dbReference>
<sequence length="287" mass="31166">MKNINLLAMLSLLAILWSCGDDDDAKPAEFGTFQVYFDNKVGADDITRRDNGSTEYDFETSTGEKFNLSLLGYYVSKITLEGPNGEYFQDEMKASASEAKGYYHVLEGESASQNIKLEQVPAGTYNKITFAIGVEEDGVLEGAAGGVLDPADGAWFWNWNAGYIGFALEGTAENSGQEYVDWGGGRETLENTFAIHIGGWKDVADNENFINNIKTITLDFGTTVKVGPDLSPLAHLVTDAMKVLDGAAIDFSNTFSVHAPKAGKPFAEQLPQVFSVHHVHQSTSGHD</sequence>
<dbReference type="EMBL" id="JAUJEB010000002">
    <property type="protein sequence ID" value="MDN5213146.1"/>
    <property type="molecule type" value="Genomic_DNA"/>
</dbReference>
<dbReference type="InterPro" id="IPR046863">
    <property type="entry name" value="MbnP-like_dom"/>
</dbReference>
<accession>A0ABT8L7W2</accession>
<proteinExistence type="predicted"/>
<evidence type="ECO:0000259" key="1">
    <source>
        <dbReference type="Pfam" id="PF20243"/>
    </source>
</evidence>
<evidence type="ECO:0000313" key="3">
    <source>
        <dbReference type="Proteomes" id="UP001172083"/>
    </source>
</evidence>